<feature type="domain" description="ABC transmembrane type-1" evidence="12">
    <location>
        <begin position="50"/>
        <end position="257"/>
    </location>
</feature>
<dbReference type="RefSeq" id="WP_269578837.1">
    <property type="nucleotide sequence ID" value="NZ_CP114588.1"/>
</dbReference>
<dbReference type="PANTHER" id="PTHR30183">
    <property type="entry name" value="MOLYBDENUM TRANSPORT SYSTEM PERMEASE PROTEIN MODB"/>
    <property type="match status" value="1"/>
</dbReference>
<evidence type="ECO:0000256" key="2">
    <source>
        <dbReference type="ARBA" id="ARBA00011650"/>
    </source>
</evidence>
<comment type="subcellular location">
    <subcellularLocation>
        <location evidence="1">Cell inner membrane</location>
        <topology evidence="1">Multi-pass membrane protein</topology>
    </subcellularLocation>
    <subcellularLocation>
        <location evidence="11">Cell membrane</location>
        <topology evidence="11">Multi-pass membrane protein</topology>
    </subcellularLocation>
</comment>
<evidence type="ECO:0000256" key="9">
    <source>
        <dbReference type="ARBA" id="ARBA00022989"/>
    </source>
</evidence>
<evidence type="ECO:0000313" key="14">
    <source>
        <dbReference type="Proteomes" id="UP001164748"/>
    </source>
</evidence>
<dbReference type="GO" id="GO:0015888">
    <property type="term" value="P:thiamine transport"/>
    <property type="evidence" value="ECO:0007669"/>
    <property type="project" value="InterPro"/>
</dbReference>
<dbReference type="PANTHER" id="PTHR30183:SF9">
    <property type="entry name" value="THIAMINE TRANSPORT SYSTEM PERMEASE PROTEIN THIP"/>
    <property type="match status" value="1"/>
</dbReference>
<dbReference type="EMBL" id="CP114588">
    <property type="protein sequence ID" value="WBA08364.1"/>
    <property type="molecule type" value="Genomic_DNA"/>
</dbReference>
<feature type="transmembrane region" description="Helical" evidence="11">
    <location>
        <begin position="85"/>
        <end position="108"/>
    </location>
</feature>
<dbReference type="AlphaFoldDB" id="A0AA47KK54"/>
<feature type="transmembrane region" description="Helical" evidence="11">
    <location>
        <begin position="12"/>
        <end position="29"/>
    </location>
</feature>
<feature type="transmembrane region" description="Helical" evidence="11">
    <location>
        <begin position="287"/>
        <end position="308"/>
    </location>
</feature>
<feature type="transmembrane region" description="Helical" evidence="11">
    <location>
        <begin position="128"/>
        <end position="147"/>
    </location>
</feature>
<evidence type="ECO:0000256" key="3">
    <source>
        <dbReference type="ARBA" id="ARBA00016947"/>
    </source>
</evidence>
<keyword evidence="5" id="KW-1003">Cell membrane</keyword>
<evidence type="ECO:0000256" key="1">
    <source>
        <dbReference type="ARBA" id="ARBA00004429"/>
    </source>
</evidence>
<organism evidence="13 14">
    <name type="scientific">Salinivibrio kushneri</name>
    <dbReference type="NCBI Taxonomy" id="1908198"/>
    <lineage>
        <taxon>Bacteria</taxon>
        <taxon>Pseudomonadati</taxon>
        <taxon>Pseudomonadota</taxon>
        <taxon>Gammaproteobacteria</taxon>
        <taxon>Vibrionales</taxon>
        <taxon>Vibrionaceae</taxon>
        <taxon>Salinivibrio</taxon>
    </lineage>
</organism>
<dbReference type="InterPro" id="IPR035906">
    <property type="entry name" value="MetI-like_sf"/>
</dbReference>
<feature type="transmembrane region" description="Helical" evidence="11">
    <location>
        <begin position="328"/>
        <end position="348"/>
    </location>
</feature>
<protein>
    <recommendedName>
        <fullName evidence="3">Thiamine transport system permease protein ThiP</fullName>
    </recommendedName>
</protein>
<keyword evidence="7 11" id="KW-0812">Transmembrane</keyword>
<dbReference type="GO" id="GO:0005886">
    <property type="term" value="C:plasma membrane"/>
    <property type="evidence" value="ECO:0007669"/>
    <property type="project" value="UniProtKB-SubCell"/>
</dbReference>
<keyword evidence="10 11" id="KW-0472">Membrane</keyword>
<dbReference type="Gene3D" id="1.10.3720.10">
    <property type="entry name" value="MetI-like"/>
    <property type="match status" value="2"/>
</dbReference>
<dbReference type="SUPFAM" id="SSF161098">
    <property type="entry name" value="MetI-like"/>
    <property type="match status" value="2"/>
</dbReference>
<evidence type="ECO:0000256" key="11">
    <source>
        <dbReference type="RuleBase" id="RU363032"/>
    </source>
</evidence>
<gene>
    <name evidence="13" type="primary">thiP</name>
    <name evidence="13" type="ORF">N8M53_11205</name>
</gene>
<feature type="domain" description="ABC transmembrane type-1" evidence="12">
    <location>
        <begin position="325"/>
        <end position="519"/>
    </location>
</feature>
<keyword evidence="8" id="KW-0677">Repeat</keyword>
<accession>A0AA47KK54</accession>
<evidence type="ECO:0000256" key="4">
    <source>
        <dbReference type="ARBA" id="ARBA00022448"/>
    </source>
</evidence>
<proteinExistence type="inferred from homology"/>
<keyword evidence="4 11" id="KW-0813">Transport</keyword>
<keyword evidence="9 11" id="KW-1133">Transmembrane helix</keyword>
<comment type="similarity">
    <text evidence="11">Belongs to the binding-protein-dependent transport system permease family.</text>
</comment>
<evidence type="ECO:0000256" key="6">
    <source>
        <dbReference type="ARBA" id="ARBA00022519"/>
    </source>
</evidence>
<keyword evidence="6" id="KW-0997">Cell inner membrane</keyword>
<feature type="transmembrane region" description="Helical" evidence="11">
    <location>
        <begin position="234"/>
        <end position="255"/>
    </location>
</feature>
<name>A0AA47KK54_9GAMM</name>
<evidence type="ECO:0000256" key="5">
    <source>
        <dbReference type="ARBA" id="ARBA00022475"/>
    </source>
</evidence>
<feature type="transmembrane region" description="Helical" evidence="11">
    <location>
        <begin position="460"/>
        <end position="480"/>
    </location>
</feature>
<dbReference type="NCBIfam" id="TIGR01253">
    <property type="entry name" value="thiP"/>
    <property type="match status" value="1"/>
</dbReference>
<evidence type="ECO:0000256" key="7">
    <source>
        <dbReference type="ARBA" id="ARBA00022692"/>
    </source>
</evidence>
<feature type="transmembrane region" description="Helical" evidence="11">
    <location>
        <begin position="49"/>
        <end position="73"/>
    </location>
</feature>
<dbReference type="InterPro" id="IPR000515">
    <property type="entry name" value="MetI-like"/>
</dbReference>
<dbReference type="PROSITE" id="PS50928">
    <property type="entry name" value="ABC_TM1"/>
    <property type="match status" value="2"/>
</dbReference>
<evidence type="ECO:0000313" key="13">
    <source>
        <dbReference type="EMBL" id="WBA08364.1"/>
    </source>
</evidence>
<comment type="subunit">
    <text evidence="2">The complex is composed of two ATP-binding proteins (ThiQ), two transmembrane proteins (ThiP) and a solute-binding protein (ThiB).</text>
</comment>
<evidence type="ECO:0000259" key="12">
    <source>
        <dbReference type="PROSITE" id="PS50928"/>
    </source>
</evidence>
<dbReference type="CDD" id="cd06261">
    <property type="entry name" value="TM_PBP2"/>
    <property type="match status" value="2"/>
</dbReference>
<dbReference type="GO" id="GO:0022857">
    <property type="term" value="F:transmembrane transporter activity"/>
    <property type="evidence" value="ECO:0007669"/>
    <property type="project" value="InterPro"/>
</dbReference>
<feature type="transmembrane region" description="Helical" evidence="11">
    <location>
        <begin position="500"/>
        <end position="519"/>
    </location>
</feature>
<feature type="transmembrane region" description="Helical" evidence="11">
    <location>
        <begin position="193"/>
        <end position="214"/>
    </location>
</feature>
<reference evidence="13" key="1">
    <citation type="submission" date="2022-09" db="EMBL/GenBank/DDBJ databases">
        <authorList>
            <person name="Li Z.-J."/>
        </authorList>
    </citation>
    <scope>NUCLEOTIDE SEQUENCE</scope>
    <source>
        <strain evidence="13">TGB11</strain>
    </source>
</reference>
<dbReference type="InterPro" id="IPR005947">
    <property type="entry name" value="ThiP_ABC_transpt"/>
</dbReference>
<evidence type="ECO:0000256" key="10">
    <source>
        <dbReference type="ARBA" id="ARBA00023136"/>
    </source>
</evidence>
<sequence>MLNPSRTWPGSIAASLVVVLIGSALWALFSHSHDLALTALWQDTYLRHVTYFSFKQATLSVVLSVGLAIPVAHALSRRQFPAKAWLLKLFAMTLVLPVLVGVFGLVAIYGRSGWIAQAFAQFDAAMPFSIYGLSGILLAHVFFNLPFSAQLMVQALEGIPADQRRLATQLGLKGWQRFKHLEWPYLRQSLPHIIGLVFMLCFTSFATVMALGGGPKATTIELAIYQAIHFDFDLQTGAVLALWQMLLCGAIAFTVQTLTRPLPSTPSEVLPLPASLDSRAAKCWDGLWIGLVLLLVLPPLGVVIARGLNPSALAVLGDSALWQATLHSLAIAFGATSFAFVLAAAVILASRHWRLHGRKKQADGIETLGAIILVVPSIVLSTGLFLLFRQFSDVFSLALWLVMAVNALMALPYLIKVLSAPAFQVAQSYHNLCATLGVRGITRLRLIEWDCLRAPIARGVAVSFVLSMGDLSAIALFGSQNFQTLPLYLFRLMGSYQMEAGAAAAMLLLLTSLGCYALLTRLIQWRQAC</sequence>
<dbReference type="Pfam" id="PF00528">
    <property type="entry name" value="BPD_transp_1"/>
    <property type="match status" value="1"/>
</dbReference>
<feature type="transmembrane region" description="Helical" evidence="11">
    <location>
        <begin position="394"/>
        <end position="415"/>
    </location>
</feature>
<evidence type="ECO:0000256" key="8">
    <source>
        <dbReference type="ARBA" id="ARBA00022737"/>
    </source>
</evidence>
<feature type="transmembrane region" description="Helical" evidence="11">
    <location>
        <begin position="368"/>
        <end position="388"/>
    </location>
</feature>
<dbReference type="Proteomes" id="UP001164748">
    <property type="component" value="Chromosome"/>
</dbReference>